<reference evidence="6" key="1">
    <citation type="submission" date="2015-04" db="UniProtKB">
        <authorList>
            <consortium name="EnsemblPlants"/>
        </authorList>
    </citation>
    <scope>IDENTIFICATION</scope>
</reference>
<dbReference type="PANTHER" id="PTHR31719:SF107">
    <property type="entry name" value="OS02G0285900 PROTEIN"/>
    <property type="match status" value="1"/>
</dbReference>
<evidence type="ECO:0000313" key="7">
    <source>
        <dbReference type="Proteomes" id="UP000008021"/>
    </source>
</evidence>
<evidence type="ECO:0000256" key="3">
    <source>
        <dbReference type="ARBA" id="ARBA00023163"/>
    </source>
</evidence>
<protein>
    <recommendedName>
        <fullName evidence="5">NAC domain-containing protein</fullName>
    </recommendedName>
</protein>
<dbReference type="eggNOG" id="ENOG502QT1Y">
    <property type="taxonomic scope" value="Eukaryota"/>
</dbReference>
<keyword evidence="4" id="KW-0539">Nucleus</keyword>
<dbReference type="HOGENOM" id="CLU_056080_1_0_1"/>
<reference evidence="6" key="2">
    <citation type="submission" date="2018-05" db="EMBL/GenBank/DDBJ databases">
        <title>OmerRS3 (Oryza meridionalis Reference Sequence Version 3).</title>
        <authorList>
            <person name="Zhang J."/>
            <person name="Kudrna D."/>
            <person name="Lee S."/>
            <person name="Talag J."/>
            <person name="Welchert J."/>
            <person name="Wing R.A."/>
        </authorList>
    </citation>
    <scope>NUCLEOTIDE SEQUENCE [LARGE SCALE GENOMIC DNA]</scope>
    <source>
        <strain evidence="6">cv. OR44</strain>
    </source>
</reference>
<dbReference type="PROSITE" id="PS51005">
    <property type="entry name" value="NAC"/>
    <property type="match status" value="1"/>
</dbReference>
<evidence type="ECO:0000259" key="5">
    <source>
        <dbReference type="PROSITE" id="PS51005"/>
    </source>
</evidence>
<evidence type="ECO:0000313" key="6">
    <source>
        <dbReference type="EnsemblPlants" id="OMERI02G13440.1"/>
    </source>
</evidence>
<keyword evidence="7" id="KW-1185">Reference proteome</keyword>
<keyword evidence="2" id="KW-0238">DNA-binding</keyword>
<dbReference type="InterPro" id="IPR003441">
    <property type="entry name" value="NAC-dom"/>
</dbReference>
<accession>A0A0E0CJA8</accession>
<feature type="domain" description="NAC" evidence="5">
    <location>
        <begin position="10"/>
        <end position="164"/>
    </location>
</feature>
<keyword evidence="3" id="KW-0804">Transcription</keyword>
<dbReference type="SUPFAM" id="SSF101941">
    <property type="entry name" value="NAC domain"/>
    <property type="match status" value="1"/>
</dbReference>
<keyword evidence="1" id="KW-0805">Transcription regulation</keyword>
<dbReference type="AlphaFoldDB" id="A0A0E0CJA8"/>
<dbReference type="Proteomes" id="UP000008021">
    <property type="component" value="Chromosome 2"/>
</dbReference>
<evidence type="ECO:0000256" key="1">
    <source>
        <dbReference type="ARBA" id="ARBA00023015"/>
    </source>
</evidence>
<dbReference type="EnsemblPlants" id="OMERI02G13440.1">
    <property type="protein sequence ID" value="OMERI02G13440.1"/>
    <property type="gene ID" value="OMERI02G13440"/>
</dbReference>
<sequence length="491" mass="55830">MAAAARSQGLSPGFKFNPSDQMLVELFLLPYLIDGELPVRGLVFVEDDHLGGLPLPPWILLDRHGRGHEDEAYFVAPMGAGDGARQVRSVAGGSKWVKQRSEGKGEVVVAPGGEEFRWEKFSLNFHRDDRRSGSTGWVMHEYIVSPPAGSAVAASHRATHIAFTGHGQNRKRVPDGYVLVLDAAAAVAAPPPPPESEQSNQEEQEYAVYTDQIQQQCFVSEQQMSNQDYFPETAAEQSSQQFFVPAEEQSSHQLLPAEDQSSHQFFLPAEEQMTQSNQEYAYDEQSQCYILPEQQQLSNQEYAYSEETQCYIMPEQQQQSNQEAEYAFACYDEQQQQQQQSNQEAEYAFACYDEQQQQEQQSNQDAEYAFACYDEQQQQQQQYFHGDLTSWQEPLVTSSSSTSQQFLGQEKLMPDGLLLDGGFGEISQQQGNQEYAYCEESQCYIMPEQQQQSNQEAEFAFACYDEQQQQQHYFHEDLTSWQEPLETTTSQ</sequence>
<dbReference type="GO" id="GO:0003677">
    <property type="term" value="F:DNA binding"/>
    <property type="evidence" value="ECO:0007669"/>
    <property type="project" value="UniProtKB-KW"/>
</dbReference>
<proteinExistence type="predicted"/>
<dbReference type="PANTHER" id="PTHR31719">
    <property type="entry name" value="NAC TRANSCRIPTION FACTOR 56"/>
    <property type="match status" value="1"/>
</dbReference>
<dbReference type="Gramene" id="OMERI02G13440.1">
    <property type="protein sequence ID" value="OMERI02G13440.1"/>
    <property type="gene ID" value="OMERI02G13440"/>
</dbReference>
<evidence type="ECO:0000256" key="2">
    <source>
        <dbReference type="ARBA" id="ARBA00023125"/>
    </source>
</evidence>
<dbReference type="GO" id="GO:0006355">
    <property type="term" value="P:regulation of DNA-templated transcription"/>
    <property type="evidence" value="ECO:0007669"/>
    <property type="project" value="InterPro"/>
</dbReference>
<evidence type="ECO:0000256" key="4">
    <source>
        <dbReference type="ARBA" id="ARBA00023242"/>
    </source>
</evidence>
<dbReference type="Pfam" id="PF02365">
    <property type="entry name" value="NAM"/>
    <property type="match status" value="1"/>
</dbReference>
<name>A0A0E0CJA8_9ORYZ</name>
<organism evidence="6">
    <name type="scientific">Oryza meridionalis</name>
    <dbReference type="NCBI Taxonomy" id="40149"/>
    <lineage>
        <taxon>Eukaryota</taxon>
        <taxon>Viridiplantae</taxon>
        <taxon>Streptophyta</taxon>
        <taxon>Embryophyta</taxon>
        <taxon>Tracheophyta</taxon>
        <taxon>Spermatophyta</taxon>
        <taxon>Magnoliopsida</taxon>
        <taxon>Liliopsida</taxon>
        <taxon>Poales</taxon>
        <taxon>Poaceae</taxon>
        <taxon>BOP clade</taxon>
        <taxon>Oryzoideae</taxon>
        <taxon>Oryzeae</taxon>
        <taxon>Oryzinae</taxon>
        <taxon>Oryza</taxon>
    </lineage>
</organism>
<dbReference type="InterPro" id="IPR036093">
    <property type="entry name" value="NAC_dom_sf"/>
</dbReference>
<dbReference type="Gene3D" id="2.170.150.80">
    <property type="entry name" value="NAC domain"/>
    <property type="match status" value="1"/>
</dbReference>